<gene>
    <name evidence="1" type="ORF">BKA55DRAFT_270080</name>
</gene>
<dbReference type="Proteomes" id="UP000720189">
    <property type="component" value="Unassembled WGS sequence"/>
</dbReference>
<evidence type="ECO:0000313" key="1">
    <source>
        <dbReference type="EMBL" id="KAH7260799.1"/>
    </source>
</evidence>
<comment type="caution">
    <text evidence="1">The sequence shown here is derived from an EMBL/GenBank/DDBJ whole genome shotgun (WGS) entry which is preliminary data.</text>
</comment>
<dbReference type="AlphaFoldDB" id="A0A9P9HQP7"/>
<protein>
    <submittedName>
        <fullName evidence="1">Uncharacterized protein</fullName>
    </submittedName>
</protein>
<sequence>MSRFRLSFILVAYGLGIGRVYNRISVRNMNELSDNSLLSRLSHERCGISRTPIVDILQQSPGIYYIVNNFDIQYTRHEYCSQEADVSPYQAQSSLTSRMATNTMPSHTTSCTCVPERTM</sequence>
<evidence type="ECO:0000313" key="2">
    <source>
        <dbReference type="Proteomes" id="UP000720189"/>
    </source>
</evidence>
<reference evidence="1" key="1">
    <citation type="journal article" date="2021" name="Nat. Commun.">
        <title>Genetic determinants of endophytism in the Arabidopsis root mycobiome.</title>
        <authorList>
            <person name="Mesny F."/>
            <person name="Miyauchi S."/>
            <person name="Thiergart T."/>
            <person name="Pickel B."/>
            <person name="Atanasova L."/>
            <person name="Karlsson M."/>
            <person name="Huettel B."/>
            <person name="Barry K.W."/>
            <person name="Haridas S."/>
            <person name="Chen C."/>
            <person name="Bauer D."/>
            <person name="Andreopoulos W."/>
            <person name="Pangilinan J."/>
            <person name="LaButti K."/>
            <person name="Riley R."/>
            <person name="Lipzen A."/>
            <person name="Clum A."/>
            <person name="Drula E."/>
            <person name="Henrissat B."/>
            <person name="Kohler A."/>
            <person name="Grigoriev I.V."/>
            <person name="Martin F.M."/>
            <person name="Hacquard S."/>
        </authorList>
    </citation>
    <scope>NUCLEOTIDE SEQUENCE</scope>
    <source>
        <strain evidence="1">MPI-CAGE-AT-0023</strain>
    </source>
</reference>
<organism evidence="1 2">
    <name type="scientific">Fusarium redolens</name>
    <dbReference type="NCBI Taxonomy" id="48865"/>
    <lineage>
        <taxon>Eukaryota</taxon>
        <taxon>Fungi</taxon>
        <taxon>Dikarya</taxon>
        <taxon>Ascomycota</taxon>
        <taxon>Pezizomycotina</taxon>
        <taxon>Sordariomycetes</taxon>
        <taxon>Hypocreomycetidae</taxon>
        <taxon>Hypocreales</taxon>
        <taxon>Nectriaceae</taxon>
        <taxon>Fusarium</taxon>
        <taxon>Fusarium redolens species complex</taxon>
    </lineage>
</organism>
<dbReference type="RefSeq" id="XP_046052676.1">
    <property type="nucleotide sequence ID" value="XM_046185466.1"/>
</dbReference>
<accession>A0A9P9HQP7</accession>
<dbReference type="GeneID" id="70215420"/>
<keyword evidence="2" id="KW-1185">Reference proteome</keyword>
<proteinExistence type="predicted"/>
<name>A0A9P9HQP7_FUSRE</name>
<dbReference type="EMBL" id="JAGMUX010000004">
    <property type="protein sequence ID" value="KAH7260799.1"/>
    <property type="molecule type" value="Genomic_DNA"/>
</dbReference>